<evidence type="ECO:0000259" key="4">
    <source>
        <dbReference type="SMART" id="SM00861"/>
    </source>
</evidence>
<dbReference type="SUPFAM" id="SSF52922">
    <property type="entry name" value="TK C-terminal domain-like"/>
    <property type="match status" value="1"/>
</dbReference>
<dbReference type="Pfam" id="PF02779">
    <property type="entry name" value="Transket_pyr"/>
    <property type="match status" value="1"/>
</dbReference>
<proteinExistence type="predicted"/>
<evidence type="ECO:0000256" key="1">
    <source>
        <dbReference type="ARBA" id="ARBA00001964"/>
    </source>
</evidence>
<evidence type="ECO:0000313" key="5">
    <source>
        <dbReference type="EMBL" id="SDD46263.1"/>
    </source>
</evidence>
<dbReference type="STRING" id="639004.SAMN04488239_107188"/>
<dbReference type="Gene3D" id="3.40.50.970">
    <property type="match status" value="1"/>
</dbReference>
<dbReference type="EMBL" id="FMZV01000007">
    <property type="protein sequence ID" value="SDD46263.1"/>
    <property type="molecule type" value="Genomic_DNA"/>
</dbReference>
<dbReference type="InterPro" id="IPR033248">
    <property type="entry name" value="Transketolase_C"/>
</dbReference>
<accession>A0A1G6UYD4</accession>
<sequence>MAEKKDRAPTMVDAINRALHEAMDSDETIVVIGEDVGTNGGVFRVTAGLKEQFGKDRVIDAPLAESGIIGFSIGMAMNGLKPVAEMQFSGFSYYALAQIENHAARMRWRTRGAHSVPMVIRMPYGAGVRALEHHSESREAFFAHIPGLKIVIPATPARAYALTHAAIRDPDPVIVMEPKAVYRTIREDIDGIEPAEIGVSRTVREGGDLTIVSYGAMLHRALEAAESLAADGIDTDVIDVETISPLDAAPIAASVEKTGRLLIVNEAPPSFGPAGEIAMRVMEESFYSLHCPIRRICGWDIHVPFFAREQAYLPSVDRIVRAARDMITD</sequence>
<dbReference type="GO" id="GO:0016491">
    <property type="term" value="F:oxidoreductase activity"/>
    <property type="evidence" value="ECO:0007669"/>
    <property type="project" value="UniProtKB-KW"/>
</dbReference>
<dbReference type="FunFam" id="3.40.50.920:FF:000001">
    <property type="entry name" value="Pyruvate dehydrogenase E1 beta subunit"/>
    <property type="match status" value="1"/>
</dbReference>
<dbReference type="AlphaFoldDB" id="A0A1G6UYD4"/>
<dbReference type="PANTHER" id="PTHR43257">
    <property type="entry name" value="PYRUVATE DEHYDROGENASE E1 COMPONENT BETA SUBUNIT"/>
    <property type="match status" value="1"/>
</dbReference>
<keyword evidence="6" id="KW-1185">Reference proteome</keyword>
<dbReference type="SUPFAM" id="SSF52518">
    <property type="entry name" value="Thiamin diphosphate-binding fold (THDP-binding)"/>
    <property type="match status" value="1"/>
</dbReference>
<dbReference type="InterPro" id="IPR009014">
    <property type="entry name" value="Transketo_C/PFOR_II"/>
</dbReference>
<dbReference type="RefSeq" id="WP_093031649.1">
    <property type="nucleotide sequence ID" value="NZ_FMZV01000007.1"/>
</dbReference>
<protein>
    <submittedName>
        <fullName evidence="5">Pyruvate dehydrogenase E1 component beta subunit</fullName>
    </submittedName>
</protein>
<dbReference type="FunFam" id="3.40.50.970:FF:000001">
    <property type="entry name" value="Pyruvate dehydrogenase E1 beta subunit"/>
    <property type="match status" value="1"/>
</dbReference>
<dbReference type="Gene3D" id="3.40.50.920">
    <property type="match status" value="1"/>
</dbReference>
<dbReference type="InterPro" id="IPR029061">
    <property type="entry name" value="THDP-binding"/>
</dbReference>
<keyword evidence="3" id="KW-0786">Thiamine pyrophosphate</keyword>
<gene>
    <name evidence="5" type="ORF">SAMN04488239_107188</name>
</gene>
<name>A0A1G6UYD4_9RHOB</name>
<dbReference type="Proteomes" id="UP000199628">
    <property type="component" value="Unassembled WGS sequence"/>
</dbReference>
<dbReference type="SMART" id="SM00861">
    <property type="entry name" value="Transket_pyr"/>
    <property type="match status" value="1"/>
</dbReference>
<evidence type="ECO:0000256" key="3">
    <source>
        <dbReference type="ARBA" id="ARBA00023052"/>
    </source>
</evidence>
<dbReference type="CDD" id="cd07036">
    <property type="entry name" value="TPP_PYR_E1-PDHc-beta_like"/>
    <property type="match status" value="1"/>
</dbReference>
<dbReference type="OrthoDB" id="9780894at2"/>
<comment type="cofactor">
    <cofactor evidence="1">
        <name>thiamine diphosphate</name>
        <dbReference type="ChEBI" id="CHEBI:58937"/>
    </cofactor>
</comment>
<dbReference type="PANTHER" id="PTHR43257:SF2">
    <property type="entry name" value="PYRUVATE DEHYDROGENASE E1 COMPONENT SUBUNIT BETA"/>
    <property type="match status" value="1"/>
</dbReference>
<dbReference type="Pfam" id="PF02780">
    <property type="entry name" value="Transketolase_C"/>
    <property type="match status" value="1"/>
</dbReference>
<keyword evidence="5" id="KW-0670">Pyruvate</keyword>
<reference evidence="6" key="1">
    <citation type="submission" date="2016-10" db="EMBL/GenBank/DDBJ databases">
        <authorList>
            <person name="Varghese N."/>
            <person name="Submissions S."/>
        </authorList>
    </citation>
    <scope>NUCLEOTIDE SEQUENCE [LARGE SCALE GENOMIC DNA]</scope>
    <source>
        <strain evidence="6">CGMCC 1.9108</strain>
    </source>
</reference>
<evidence type="ECO:0000256" key="2">
    <source>
        <dbReference type="ARBA" id="ARBA00023002"/>
    </source>
</evidence>
<feature type="domain" description="Transketolase-like pyrimidine-binding" evidence="4">
    <location>
        <begin position="9"/>
        <end position="184"/>
    </location>
</feature>
<keyword evidence="2" id="KW-0560">Oxidoreductase</keyword>
<evidence type="ECO:0000313" key="6">
    <source>
        <dbReference type="Proteomes" id="UP000199628"/>
    </source>
</evidence>
<organism evidence="5 6">
    <name type="scientific">Ruegeria marina</name>
    <dbReference type="NCBI Taxonomy" id="639004"/>
    <lineage>
        <taxon>Bacteria</taxon>
        <taxon>Pseudomonadati</taxon>
        <taxon>Pseudomonadota</taxon>
        <taxon>Alphaproteobacteria</taxon>
        <taxon>Rhodobacterales</taxon>
        <taxon>Roseobacteraceae</taxon>
        <taxon>Ruegeria</taxon>
    </lineage>
</organism>
<dbReference type="InterPro" id="IPR005475">
    <property type="entry name" value="Transketolase-like_Pyr-bd"/>
</dbReference>